<dbReference type="Proteomes" id="UP000293142">
    <property type="component" value="Unassembled WGS sequence"/>
</dbReference>
<dbReference type="GO" id="GO:0055085">
    <property type="term" value="P:transmembrane transport"/>
    <property type="evidence" value="ECO:0007669"/>
    <property type="project" value="InterPro"/>
</dbReference>
<feature type="transmembrane region" description="Helical" evidence="7">
    <location>
        <begin position="90"/>
        <end position="111"/>
    </location>
</feature>
<dbReference type="RefSeq" id="WP_131018841.1">
    <property type="nucleotide sequence ID" value="NZ_SIRE01000045.1"/>
</dbReference>
<comment type="caution">
    <text evidence="9">The sequence shown here is derived from an EMBL/GenBank/DDBJ whole genome shotgun (WGS) entry which is preliminary data.</text>
</comment>
<organism evidence="9 10">
    <name type="scientific">Paenibacillus thalictri</name>
    <dbReference type="NCBI Taxonomy" id="2527873"/>
    <lineage>
        <taxon>Bacteria</taxon>
        <taxon>Bacillati</taxon>
        <taxon>Bacillota</taxon>
        <taxon>Bacilli</taxon>
        <taxon>Bacillales</taxon>
        <taxon>Paenibacillaceae</taxon>
        <taxon>Paenibacillus</taxon>
    </lineage>
</organism>
<keyword evidence="4 7" id="KW-0812">Transmembrane</keyword>
<dbReference type="Pfam" id="PF00528">
    <property type="entry name" value="BPD_transp_1"/>
    <property type="match status" value="1"/>
</dbReference>
<dbReference type="GO" id="GO:0005886">
    <property type="term" value="C:plasma membrane"/>
    <property type="evidence" value="ECO:0007669"/>
    <property type="project" value="UniProtKB-SubCell"/>
</dbReference>
<evidence type="ECO:0000256" key="4">
    <source>
        <dbReference type="ARBA" id="ARBA00022692"/>
    </source>
</evidence>
<dbReference type="PANTHER" id="PTHR30193:SF37">
    <property type="entry name" value="INNER MEMBRANE ABC TRANSPORTER PERMEASE PROTEIN YCJO"/>
    <property type="match status" value="1"/>
</dbReference>
<keyword evidence="3" id="KW-1003">Cell membrane</keyword>
<dbReference type="SUPFAM" id="SSF161098">
    <property type="entry name" value="MetI-like"/>
    <property type="match status" value="1"/>
</dbReference>
<keyword evidence="6 7" id="KW-0472">Membrane</keyword>
<comment type="similarity">
    <text evidence="7">Belongs to the binding-protein-dependent transport system permease family.</text>
</comment>
<dbReference type="AlphaFoldDB" id="A0A4V2J2Z9"/>
<evidence type="ECO:0000313" key="9">
    <source>
        <dbReference type="EMBL" id="TBL68488.1"/>
    </source>
</evidence>
<evidence type="ECO:0000256" key="5">
    <source>
        <dbReference type="ARBA" id="ARBA00022989"/>
    </source>
</evidence>
<proteinExistence type="inferred from homology"/>
<dbReference type="InterPro" id="IPR051393">
    <property type="entry name" value="ABC_transporter_permease"/>
</dbReference>
<gene>
    <name evidence="9" type="ORF">EYB31_37965</name>
</gene>
<evidence type="ECO:0000256" key="2">
    <source>
        <dbReference type="ARBA" id="ARBA00022448"/>
    </source>
</evidence>
<evidence type="ECO:0000259" key="8">
    <source>
        <dbReference type="PROSITE" id="PS50928"/>
    </source>
</evidence>
<dbReference type="PANTHER" id="PTHR30193">
    <property type="entry name" value="ABC TRANSPORTER PERMEASE PROTEIN"/>
    <property type="match status" value="1"/>
</dbReference>
<dbReference type="CDD" id="cd06261">
    <property type="entry name" value="TM_PBP2"/>
    <property type="match status" value="1"/>
</dbReference>
<dbReference type="InterPro" id="IPR035906">
    <property type="entry name" value="MetI-like_sf"/>
</dbReference>
<feature type="transmembrane region" description="Helical" evidence="7">
    <location>
        <begin position="217"/>
        <end position="239"/>
    </location>
</feature>
<reference evidence="9 10" key="1">
    <citation type="submission" date="2019-02" db="EMBL/GenBank/DDBJ databases">
        <title>Paenibacillus sp. nov., isolated from surface-sterilized tissue of Thalictrum simplex L.</title>
        <authorList>
            <person name="Tuo L."/>
        </authorList>
    </citation>
    <scope>NUCLEOTIDE SEQUENCE [LARGE SCALE GENOMIC DNA]</scope>
    <source>
        <strain evidence="9 10">N2SHLJ1</strain>
    </source>
</reference>
<keyword evidence="10" id="KW-1185">Reference proteome</keyword>
<feature type="domain" description="ABC transmembrane type-1" evidence="8">
    <location>
        <begin position="86"/>
        <end position="298"/>
    </location>
</feature>
<evidence type="ECO:0000256" key="1">
    <source>
        <dbReference type="ARBA" id="ARBA00004651"/>
    </source>
</evidence>
<dbReference type="EMBL" id="SIRE01000045">
    <property type="protein sequence ID" value="TBL68488.1"/>
    <property type="molecule type" value="Genomic_DNA"/>
</dbReference>
<feature type="transmembrane region" description="Helical" evidence="7">
    <location>
        <begin position="26"/>
        <end position="52"/>
    </location>
</feature>
<accession>A0A4V2J2Z9</accession>
<feature type="transmembrane region" description="Helical" evidence="7">
    <location>
        <begin position="171"/>
        <end position="196"/>
    </location>
</feature>
<feature type="transmembrane region" description="Helical" evidence="7">
    <location>
        <begin position="123"/>
        <end position="143"/>
    </location>
</feature>
<comment type="subcellular location">
    <subcellularLocation>
        <location evidence="1 7">Cell membrane</location>
        <topology evidence="1 7">Multi-pass membrane protein</topology>
    </subcellularLocation>
</comment>
<evidence type="ECO:0000313" key="10">
    <source>
        <dbReference type="Proteomes" id="UP000293142"/>
    </source>
</evidence>
<dbReference type="InterPro" id="IPR000515">
    <property type="entry name" value="MetI-like"/>
</dbReference>
<sequence>MAMSSAVPNVNERKKKAYHLERTDTVWGYIYLSPVLLWVLIFMLFPMFYMVYLSFFEWNFISPVKKYIGLGNYIQLFQDDEFLESVLHTIHFTVASVILTVVCALLIALALNRTFRGVGILRSVYYSPVVVSMVAAAMVWSSLFDPNFGAINRFLKLFGIQGPGWISDPDWALWSIIIMSVWKMMGYYAVIYLAALQGIPESLYEASSLDGAGRWRTFTSITWPMLLPATLLIGVMGVINSFQVFGQVYIMTQGGPVGRTNVIVNYLYEKAFHFFEMGYASAIGFVLFAMIFIVTLIQFKFVNRKLDY</sequence>
<evidence type="ECO:0000256" key="6">
    <source>
        <dbReference type="ARBA" id="ARBA00023136"/>
    </source>
</evidence>
<evidence type="ECO:0000256" key="3">
    <source>
        <dbReference type="ARBA" id="ARBA00022475"/>
    </source>
</evidence>
<feature type="transmembrane region" description="Helical" evidence="7">
    <location>
        <begin position="277"/>
        <end position="299"/>
    </location>
</feature>
<keyword evidence="2 7" id="KW-0813">Transport</keyword>
<keyword evidence="5 7" id="KW-1133">Transmembrane helix</keyword>
<dbReference type="PROSITE" id="PS50928">
    <property type="entry name" value="ABC_TM1"/>
    <property type="match status" value="1"/>
</dbReference>
<name>A0A4V2J2Z9_9BACL</name>
<dbReference type="Gene3D" id="1.10.3720.10">
    <property type="entry name" value="MetI-like"/>
    <property type="match status" value="1"/>
</dbReference>
<dbReference type="OrthoDB" id="9788108at2"/>
<evidence type="ECO:0000256" key="7">
    <source>
        <dbReference type="RuleBase" id="RU363032"/>
    </source>
</evidence>
<protein>
    <submittedName>
        <fullName evidence="9">Sugar ABC transporter permease</fullName>
    </submittedName>
</protein>